<dbReference type="Proteomes" id="UP000000803">
    <property type="component" value="Chromosome 3R"/>
</dbReference>
<reference evidence="2" key="8">
    <citation type="submission" date="2006-08" db="EMBL/GenBank/DDBJ databases">
        <authorList>
            <person name="Celniker S."/>
            <person name="Carlson J."/>
            <person name="Wan K."/>
            <person name="Frise E."/>
            <person name="Hoskins R."/>
            <person name="Park S."/>
            <person name="Svirskas R."/>
            <person name="Rubin G."/>
        </authorList>
    </citation>
    <scope>NUCLEOTIDE SEQUENCE</scope>
</reference>
<dbReference type="OMA" id="LLPWMEN"/>
<dbReference type="UCSC" id="CG18765-RB">
    <property type="organism name" value="d. melanogaster"/>
</dbReference>
<evidence type="ECO:0000313" key="5">
    <source>
        <dbReference type="EMBL" id="AAY55551.1"/>
    </source>
</evidence>
<reference evidence="2" key="13">
    <citation type="journal article" date="2015" name="Genome Res.">
        <title>The Release 6 reference sequence of the Drosophila melanogaster genome.</title>
        <authorList>
            <person name="Hoskins R.A."/>
            <person name="Carlson J.W."/>
            <person name="Wan K.H."/>
            <person name="Park S."/>
            <person name="Mendez I."/>
            <person name="Galle S.E."/>
            <person name="Booth B.W."/>
            <person name="Pfeiffer B.D."/>
            <person name="George R.A."/>
            <person name="Svirskas R."/>
            <person name="Krzywinski M."/>
            <person name="Schein J."/>
            <person name="Accardo M.C."/>
            <person name="Damia E."/>
            <person name="Messina G."/>
            <person name="Mendez-Lago M."/>
            <person name="de Pablos B."/>
            <person name="Demakova O.V."/>
            <person name="Andreyeva E.N."/>
            <person name="Boldyreva L.V."/>
            <person name="Marra M."/>
            <person name="Carvalho A.B."/>
            <person name="Dimitri P."/>
            <person name="Villasante A."/>
            <person name="Zhimulev I.F."/>
            <person name="Rubin G.M."/>
            <person name="Karpen G.H."/>
            <person name="Celniker S.E."/>
        </authorList>
    </citation>
    <scope>NUCLEOTIDE SEQUENCE</scope>
</reference>
<dbReference type="AGR" id="FB:FBgn0042110"/>
<reference evidence="2 7" key="1">
    <citation type="journal article" date="2000" name="Science">
        <title>The genome sequence of Drosophila melanogaster.</title>
        <authorList>
            <person name="Adams M.D."/>
            <person name="Celniker S.E."/>
            <person name="Holt R.A."/>
            <person name="Evans C.A."/>
            <person name="Gocayne J.D."/>
            <person name="Amanatides P.G."/>
            <person name="Scherer S.E."/>
            <person name="Li P.W."/>
            <person name="Hoskins R.A."/>
            <person name="Galle R.F."/>
            <person name="George R.A."/>
            <person name="Lewis S.E."/>
            <person name="Richards S."/>
            <person name="Ashburner M."/>
            <person name="Henderson S.N."/>
            <person name="Sutton G.G."/>
            <person name="Wortman J.R."/>
            <person name="Yandell M.D."/>
            <person name="Zhang Q."/>
            <person name="Chen L.X."/>
            <person name="Brandon R.C."/>
            <person name="Rogers Y.H."/>
            <person name="Blazej R.G."/>
            <person name="Champe M."/>
            <person name="Pfeiffer B.D."/>
            <person name="Wan K.H."/>
            <person name="Doyle C."/>
            <person name="Baxter E.G."/>
            <person name="Helt G."/>
            <person name="Nelson C.R."/>
            <person name="Gabor G.L."/>
            <person name="Abril J.F."/>
            <person name="Agbayani A."/>
            <person name="An H.J."/>
            <person name="Andrews-Pfannkoch C."/>
            <person name="Baldwin D."/>
            <person name="Ballew R.M."/>
            <person name="Basu A."/>
            <person name="Baxendale J."/>
            <person name="Bayraktaroglu L."/>
            <person name="Beasley E.M."/>
            <person name="Beeson K.Y."/>
            <person name="Benos P.V."/>
            <person name="Berman B.P."/>
            <person name="Bhandari D."/>
            <person name="Bolshakov S."/>
            <person name="Borkova D."/>
            <person name="Botchan M.R."/>
            <person name="Bouck J."/>
            <person name="Brokstein P."/>
            <person name="Brottier P."/>
            <person name="Burtis K.C."/>
            <person name="Busam D.A."/>
            <person name="Butler H."/>
            <person name="Cadieu E."/>
            <person name="Center A."/>
            <person name="Chandra I."/>
            <person name="Cherry J.M."/>
            <person name="Cawley S."/>
            <person name="Dahlke C."/>
            <person name="Davenport L.B."/>
            <person name="Davies P."/>
            <person name="de Pablos B."/>
            <person name="Delcher A."/>
            <person name="Deng Z."/>
            <person name="Mays A.D."/>
            <person name="Dew I."/>
            <person name="Dietz S.M."/>
            <person name="Dodson K."/>
            <person name="Doup L.E."/>
            <person name="Downes M."/>
            <person name="Dugan-Rocha S."/>
            <person name="Dunkov B.C."/>
            <person name="Dunn P."/>
            <person name="Durbin K.J."/>
            <person name="Evangelista C.C."/>
            <person name="Ferraz C."/>
            <person name="Ferriera S."/>
            <person name="Fleischmann W."/>
            <person name="Fosler C."/>
            <person name="Gabrielian A.E."/>
            <person name="Garg N.S."/>
            <person name="Gelbart W.M."/>
            <person name="Glasser K."/>
            <person name="Glodek A."/>
            <person name="Gong F."/>
            <person name="Gorrell J.H."/>
            <person name="Gu Z."/>
            <person name="Guan P."/>
            <person name="Harris M."/>
            <person name="Harris N.L."/>
            <person name="Harvey D."/>
            <person name="Heiman T.J."/>
            <person name="Hernandez J.R."/>
            <person name="Houck J."/>
            <person name="Hostin D."/>
            <person name="Houston K.A."/>
            <person name="Howland T.J."/>
            <person name="Wei M.H."/>
            <person name="Ibegwam C."/>
            <person name="Jalali M."/>
            <person name="Kalush F."/>
            <person name="Karpen G.H."/>
            <person name="Ke Z."/>
            <person name="Kennison J.A."/>
            <person name="Ketchum K.A."/>
            <person name="Kimmel B.E."/>
            <person name="Kodira C.D."/>
            <person name="Kraft C."/>
            <person name="Kravitz S."/>
            <person name="Kulp D."/>
            <person name="Lai Z."/>
            <person name="Lasko P."/>
            <person name="Lei Y."/>
            <person name="Levitsky A.A."/>
            <person name="Li J."/>
            <person name="Li Z."/>
            <person name="Liang Y."/>
            <person name="Lin X."/>
            <person name="Liu X."/>
            <person name="Mattei B."/>
            <person name="McIntosh T.C."/>
            <person name="McLeod M.P."/>
            <person name="McPherson D."/>
            <person name="Merkulov G."/>
            <person name="Milshina N.V."/>
            <person name="Mobarry C."/>
            <person name="Morris J."/>
            <person name="Moshrefi A."/>
            <person name="Mount S.M."/>
            <person name="Moy M."/>
            <person name="Murphy B."/>
            <person name="Murphy L."/>
            <person name="Muzny D.M."/>
            <person name="Nelson D.L."/>
            <person name="Nelson D.R."/>
            <person name="Nelson K.A."/>
            <person name="Nixon K."/>
            <person name="Nusskern D.R."/>
            <person name="Pacleb J.M."/>
            <person name="Palazzolo M."/>
            <person name="Pittman G.S."/>
            <person name="Pan S."/>
            <person name="Pollard J."/>
            <person name="Puri V."/>
            <person name="Reese M.G."/>
            <person name="Reinert K."/>
            <person name="Remington K."/>
            <person name="Saunders R.D."/>
            <person name="Scheeler F."/>
            <person name="Shen H."/>
            <person name="Shue B.C."/>
            <person name="Siden-Kiamos I."/>
            <person name="Simpson M."/>
            <person name="Skupski M.P."/>
            <person name="Smith T."/>
            <person name="Spier E."/>
            <person name="Spradling A.C."/>
            <person name="Stapleton M."/>
            <person name="Strong R."/>
            <person name="Sun E."/>
            <person name="Svirskas R."/>
            <person name="Tector C."/>
            <person name="Turner R."/>
            <person name="Venter E."/>
            <person name="Wang A.H."/>
            <person name="Wang X."/>
            <person name="Wang Z.Y."/>
            <person name="Wassarman D.A."/>
            <person name="Weinstock G.M."/>
            <person name="Weissenbach J."/>
            <person name="Williams S.M."/>
            <person name="WoodageT"/>
            <person name="Worley K.C."/>
            <person name="Wu D."/>
            <person name="Yang S."/>
            <person name="Yao Q.A."/>
            <person name="Ye J."/>
            <person name="Yeh R.F."/>
            <person name="Zaveri J.S."/>
            <person name="Zhan M."/>
            <person name="Zhang G."/>
            <person name="Zhao Q."/>
            <person name="Zheng L."/>
            <person name="Zheng X.H."/>
            <person name="Zhong F.N."/>
            <person name="Zhong W."/>
            <person name="Zhou X."/>
            <person name="Zhu S."/>
            <person name="Zhu X."/>
            <person name="Smith H.O."/>
            <person name="Gibbs R.A."/>
            <person name="Myers E.W."/>
            <person name="Rubin G.M."/>
            <person name="Venter J.C."/>
        </authorList>
    </citation>
    <scope>NUCLEOTIDE SEQUENCE [LARGE SCALE GENOMIC DNA]</scope>
    <source>
        <strain evidence="7">Berkeley</strain>
    </source>
</reference>
<dbReference type="KEGG" id="dme:Dmel_CG18765"/>
<reference evidence="2" key="12">
    <citation type="journal article" date="2015" name="G3 (Bethesda)">
        <title>Gene Model Annotations for Drosophila melanogaster: The Rule-Benders.</title>
        <authorList>
            <consortium name="FlyBase Consortium"/>
            <person name="Crosby M.A."/>
            <person name="Gramates L.S."/>
            <person name="Dos Santos G."/>
            <person name="Matthews B.B."/>
            <person name="St Pierre S.E."/>
            <person name="Zhou P."/>
            <person name="Schroeder A.J."/>
            <person name="Falls K."/>
            <person name="Emmert D.B."/>
            <person name="Russo S.M."/>
            <person name="Gelbart W.M."/>
            <person name="null"/>
        </authorList>
    </citation>
    <scope>NUCLEOTIDE SEQUENCE</scope>
</reference>
<dbReference type="InterPro" id="IPR004119">
    <property type="entry name" value="EcKL"/>
</dbReference>
<name>Q4V4D1_DROME</name>
<dbReference type="InterPro" id="IPR015897">
    <property type="entry name" value="CHK_kinase-like"/>
</dbReference>
<reference evidence="7" key="3">
    <citation type="journal article" date="2002" name="Genome Biol.">
        <title>Annotation of the Drosophila melanogaster euchromatic genome: a systematic review.</title>
        <authorList>
            <person name="Misra S."/>
            <person name="Crosby M.A."/>
            <person name="Mungall C.J."/>
            <person name="Matthews B.B."/>
            <person name="Campbell K.S."/>
            <person name="Hradecky P."/>
            <person name="Huang Y."/>
            <person name="Kaminker J.S."/>
            <person name="Millburn G.H."/>
            <person name="Prochnik S.E."/>
            <person name="Smith C.D."/>
            <person name="Tupy J.L."/>
            <person name="Whitfied E.J."/>
            <person name="Bayraktaroglu L."/>
            <person name="Berman B.P."/>
            <person name="Bettencourt B.R."/>
            <person name="Celniker S.E."/>
            <person name="de Grey A.D."/>
            <person name="Drysdale R.A."/>
            <person name="Harris N.L."/>
            <person name="Richter J."/>
            <person name="Russo S."/>
            <person name="Schroeder A.J."/>
            <person name="Shu S.Q."/>
            <person name="Stapleton M."/>
            <person name="Yamada C."/>
            <person name="Ashburner M."/>
            <person name="Gelbart W.M."/>
            <person name="Rubin G.M."/>
            <person name="Lewis S.E."/>
        </authorList>
    </citation>
    <scope>GENOME REANNOTATION</scope>
    <source>
        <strain evidence="7">Berkeley</strain>
    </source>
</reference>
<reference evidence="2 7" key="9">
    <citation type="journal article" date="2007" name="Science">
        <title>The Release 5.1 annotation of Drosophila melanogaster heterochromatin.</title>
        <authorList>
            <person name="Smith C.D."/>
            <person name="Shu S."/>
            <person name="Mungall C.J."/>
            <person name="Karpen G.H."/>
        </authorList>
    </citation>
    <scope>NUCLEOTIDE SEQUENCE [LARGE SCALE GENOMIC DNA]</scope>
    <source>
        <strain evidence="7">Berkeley</strain>
    </source>
</reference>
<reference evidence="2" key="11">
    <citation type="journal article" date="2015" name="G3 (Bethesda)">
        <title>Gene Model Annotations for Drosophila melanogaster: Impact of High-Throughput Data.</title>
        <authorList>
            <consortium name="FlyBase Consortium"/>
            <person name="Matthews B.B."/>
            <person name="Dos Santos G."/>
            <person name="Crosby M.A."/>
            <person name="Emmert D.B."/>
            <person name="St Pierre S.E."/>
            <person name="Gramates L.S."/>
            <person name="Zhou P."/>
            <person name="Schroeder A.J."/>
            <person name="Falls K."/>
            <person name="Strelets V."/>
            <person name="Russo S.M."/>
            <person name="Gelbart W.M."/>
            <person name="null"/>
        </authorList>
    </citation>
    <scope>NUCLEOTIDE SEQUENCE</scope>
</reference>
<dbReference type="VEuPathDB" id="VectorBase:FBgn0042110"/>
<dbReference type="PANTHER" id="PTHR11012:SF6">
    <property type="entry name" value="CHK DOMAIN OV1-RELATED"/>
    <property type="match status" value="1"/>
</dbReference>
<dbReference type="EMBL" id="BT023075">
    <property type="protein sequence ID" value="AAY55491.1"/>
    <property type="molecule type" value="mRNA"/>
</dbReference>
<dbReference type="RefSeq" id="NP_001097750.1">
    <property type="nucleotide sequence ID" value="NM_001104280.2"/>
</dbReference>
<dbReference type="STRING" id="7227.FBpp0112258"/>
<evidence type="ECO:0000313" key="7">
    <source>
        <dbReference type="Proteomes" id="UP000000803"/>
    </source>
</evidence>
<reference evidence="7" key="4">
    <citation type="journal article" date="2002" name="Genome Biol.">
        <title>The transposable elements of the Drosophila melanogaster euchromatin: a genomics perspective.</title>
        <authorList>
            <person name="Kaminker J.S."/>
            <person name="Bergman C.M."/>
            <person name="Kronmiller B."/>
            <person name="Carlson J."/>
            <person name="Svirskas R."/>
            <person name="Patel S."/>
            <person name="Frise E."/>
            <person name="Wheeler D.A."/>
            <person name="Lewis S.E."/>
            <person name="Rubin G.M."/>
            <person name="Ashburner M."/>
            <person name="Celniker S.E."/>
        </authorList>
    </citation>
    <scope>NUCLEOTIDE SEQUENCE [LARGE SCALE GENOMIC DNA]</scope>
    <source>
        <strain evidence="7">Berkeley</strain>
    </source>
</reference>
<evidence type="ECO:0000313" key="4">
    <source>
        <dbReference type="EMBL" id="AAY55491.1"/>
    </source>
</evidence>
<feature type="domain" description="CHK kinase-like" evidence="1">
    <location>
        <begin position="133"/>
        <end position="320"/>
    </location>
</feature>
<reference evidence="2 7" key="10">
    <citation type="journal article" date="2007" name="Science">
        <title>Sequence finishing and mapping of Drosophila melanogaster heterochromatin.</title>
        <authorList>
            <person name="Hoskins R.A."/>
            <person name="Carlson J.W."/>
            <person name="Kennedy C."/>
            <person name="Acevedo D."/>
            <person name="Evans-Holm M."/>
            <person name="Frise E."/>
            <person name="Wan K.H."/>
            <person name="Park S."/>
            <person name="Mendez-Lago M."/>
            <person name="Rossi F."/>
            <person name="Villasante A."/>
            <person name="Dimitri P."/>
            <person name="Karpen G.H."/>
            <person name="Celniker S.E."/>
        </authorList>
    </citation>
    <scope>NUCLEOTIDE SEQUENCE [LARGE SCALE GENOMIC DNA]</scope>
    <source>
        <strain evidence="7">Berkeley</strain>
    </source>
</reference>
<dbReference type="Bgee" id="FBgn0042110">
    <property type="expression patterns" value="Expressed in adult differentiating enterocyte in digestive tract and 6 other cell types or tissues"/>
</dbReference>
<evidence type="ECO:0000313" key="3">
    <source>
        <dbReference type="EMBL" id="AAY55403.1"/>
    </source>
</evidence>
<dbReference type="OrthoDB" id="8250698at2759"/>
<dbReference type="PaxDb" id="7227-FBpp0112258"/>
<reference evidence="2" key="14">
    <citation type="submission" date="2023-12" db="EMBL/GenBank/DDBJ databases">
        <authorList>
            <consortium name="FlyBase"/>
        </authorList>
    </citation>
    <scope>NUCLEOTIDE SEQUENCE</scope>
</reference>
<sequence>MSSPLLVTQQSQDASLPTWVEKKELEALVKQISEFRKIESLRWKWETQLAEPALCVHIQVLVADNKKRQVSYLIKSPETVPVGLKLPRTGDFSTERHMFEVVLPALEELYQNSDRIVHFGPPVIQAKLKSSHIYGDYILNKGYSVANGLKGLSVTAMEGVLSKLAAYHAGTAAYIAKTPGKIRELPKLRENSKSDEETAELKSLYQLRFHESLRSNDARQYEDKVKSFQKYVKSGTEILDSKTSFNVILNGSCWPNNLLLQVDAFGNVKDTLFSGFHTAQYGPAVYDLFSSLLTAPAEKSSRFDGYVKFYHDQLIENLNLLKFLGKKPSLTDLQLDLLKYGHWAFETATEILPIVLSDFGNNDIEELFRNPVFGEQIRELLPWMENRGYFEED</sequence>
<dbReference type="EMBL" id="AE014297">
    <property type="protein sequence ID" value="AAG22147.2"/>
    <property type="molecule type" value="Genomic_DNA"/>
</dbReference>
<dbReference type="GO" id="GO:0106389">
    <property type="term" value="F:ecdysteroid 22-kinase activity"/>
    <property type="evidence" value="ECO:0000304"/>
    <property type="project" value="FlyBase"/>
</dbReference>
<proteinExistence type="evidence at transcript level"/>
<dbReference type="SUPFAM" id="SSF56112">
    <property type="entry name" value="Protein kinase-like (PK-like)"/>
    <property type="match status" value="1"/>
</dbReference>
<dbReference type="InterPro" id="IPR011009">
    <property type="entry name" value="Kinase-like_dom_sf"/>
</dbReference>
<dbReference type="EMBL" id="BT023135">
    <property type="protein sequence ID" value="AAY55551.1"/>
    <property type="molecule type" value="mRNA"/>
</dbReference>
<organism evidence="4">
    <name type="scientific">Drosophila melanogaster</name>
    <name type="common">Fruit fly</name>
    <dbReference type="NCBI Taxonomy" id="7227"/>
    <lineage>
        <taxon>Eukaryota</taxon>
        <taxon>Metazoa</taxon>
        <taxon>Ecdysozoa</taxon>
        <taxon>Arthropoda</taxon>
        <taxon>Hexapoda</taxon>
        <taxon>Insecta</taxon>
        <taxon>Pterygota</taxon>
        <taxon>Neoptera</taxon>
        <taxon>Endopterygota</taxon>
        <taxon>Diptera</taxon>
        <taxon>Brachycera</taxon>
        <taxon>Muscomorpha</taxon>
        <taxon>Ephydroidea</taxon>
        <taxon>Drosophilidae</taxon>
        <taxon>Drosophila</taxon>
        <taxon>Sophophora</taxon>
    </lineage>
</organism>
<reference evidence="2 7" key="5">
    <citation type="journal article" date="2002" name="Genome Biol.">
        <title>Heterochromatic sequences in a Drosophila whole-genome shotgun assembly.</title>
        <authorList>
            <person name="Hoskins R.A."/>
            <person name="Smith C.D."/>
            <person name="Carlson J.W."/>
            <person name="Carvalho A.B."/>
            <person name="Halpern A."/>
            <person name="Kaminker J.S."/>
            <person name="Kennedy C."/>
            <person name="Mungall C.J."/>
            <person name="Sullivan B.A."/>
            <person name="Sutton G.G."/>
            <person name="Yasuhara J.C."/>
            <person name="Wakimoto B.T."/>
            <person name="Myers E.W."/>
            <person name="Celniker S.E."/>
            <person name="Rubin G.M."/>
            <person name="Karpen G.H."/>
        </authorList>
    </citation>
    <scope>NUCLEOTIDE SEQUENCE [LARGE SCALE GENOMIC DNA]</scope>
    <source>
        <strain evidence="7">Berkeley</strain>
    </source>
</reference>
<dbReference type="BioGRID-ORCS" id="59149">
    <property type="hits" value="0 hits in 1 CRISPR screen"/>
</dbReference>
<dbReference type="Pfam" id="PF02958">
    <property type="entry name" value="EcKL"/>
    <property type="match status" value="1"/>
</dbReference>
<reference evidence="4" key="7">
    <citation type="submission" date="2005-05" db="EMBL/GenBank/DDBJ databases">
        <authorList>
            <person name="Stapleton M."/>
            <person name="Carlson J."/>
            <person name="Chavez C."/>
            <person name="Frise E."/>
            <person name="George R."/>
            <person name="Pacleb J."/>
            <person name="Park S."/>
            <person name="Wan K."/>
            <person name="Yu C."/>
            <person name="Celniker S."/>
        </authorList>
    </citation>
    <scope>NUCLEOTIDE SEQUENCE</scope>
</reference>
<reference evidence="2" key="15">
    <citation type="submission" date="2024-06" db="EMBL/GenBank/DDBJ databases">
        <title>Drosophila melanogaster release 4 sequence.</title>
        <authorList>
            <consortium name="Berkeley Drosophila Genome Project"/>
            <person name="Celniker S."/>
            <person name="Carlson J."/>
            <person name="Wan K."/>
            <person name="Pfeiffer B."/>
            <person name="Frise E."/>
            <person name="George R."/>
            <person name="Hoskins R."/>
            <person name="Stapleton M."/>
            <person name="Pacleb J."/>
            <person name="Park S."/>
            <person name="Svirskas R."/>
            <person name="Smith E."/>
            <person name="Yu C."/>
            <person name="Rubin G."/>
        </authorList>
    </citation>
    <scope>NUCLEOTIDE SEQUENCE</scope>
</reference>
<keyword evidence="7" id="KW-1185">Reference proteome</keyword>
<evidence type="ECO:0000313" key="6">
    <source>
        <dbReference type="FlyBase" id="FBgn0042110"/>
    </source>
</evidence>
<dbReference type="SMART" id="SM00587">
    <property type="entry name" value="CHK"/>
    <property type="match status" value="1"/>
</dbReference>
<dbReference type="FlyBase" id="FBgn0042110">
    <property type="gene designation" value="CG18765"/>
</dbReference>
<evidence type="ECO:0000259" key="1">
    <source>
        <dbReference type="SMART" id="SM00587"/>
    </source>
</evidence>
<protein>
    <submittedName>
        <fullName evidence="5">IP10846p</fullName>
    </submittedName>
    <submittedName>
        <fullName evidence="4">IP10946p</fullName>
    </submittedName>
    <submittedName>
        <fullName evidence="3">IP11146p</fullName>
    </submittedName>
</protein>
<dbReference type="GeneID" id="59149"/>
<reference evidence="7" key="2">
    <citation type="journal article" date="2002" name="Genome Biol.">
        <title>Finishing a whole-genome shotgun: release 3 of the Drosophila melanogaster euchromatic genome sequence.</title>
        <authorList>
            <person name="Celniker S.E."/>
            <person name="Wheeler D.A."/>
            <person name="Kronmiller B."/>
            <person name="Carlson J.W."/>
            <person name="Halpern A."/>
            <person name="Patel S."/>
            <person name="Adams M."/>
            <person name="Champe M."/>
            <person name="Dugan S.P."/>
            <person name="Frise E."/>
            <person name="Hodgson A."/>
            <person name="George R.A."/>
            <person name="Hoskins R.A."/>
            <person name="Laverty T."/>
            <person name="Muzny D.M."/>
            <person name="Nelson C.R."/>
            <person name="Pacleb J.M."/>
            <person name="Park S."/>
            <person name="Pfeiffer B.D."/>
            <person name="Richards S."/>
            <person name="Sodergren E.J."/>
            <person name="Svirskas R."/>
            <person name="Tabor P.E."/>
            <person name="Wan K."/>
            <person name="Stapleton M."/>
            <person name="Sutton G.G."/>
            <person name="Venter C."/>
            <person name="Weinstock G."/>
            <person name="Scherer S.E."/>
            <person name="Myers E.W."/>
            <person name="Gibbs R.A."/>
            <person name="Rubin G.M."/>
        </authorList>
    </citation>
    <scope>NUCLEOTIDE SEQUENCE [LARGE SCALE GENOMIC DNA]</scope>
    <source>
        <strain evidence="7">Berkeley</strain>
    </source>
</reference>
<dbReference type="eggNOG" id="ENOG502TE4S">
    <property type="taxonomic scope" value="Eukaryota"/>
</dbReference>
<evidence type="ECO:0000313" key="2">
    <source>
        <dbReference type="EMBL" id="AAG22147.2"/>
    </source>
</evidence>
<dbReference type="PANTHER" id="PTHR11012">
    <property type="entry name" value="PROTEIN KINASE-LIKE DOMAIN-CONTAINING"/>
    <property type="match status" value="1"/>
</dbReference>
<dbReference type="EMBL" id="BT022987">
    <property type="protein sequence ID" value="AAY55403.1"/>
    <property type="molecule type" value="mRNA"/>
</dbReference>
<dbReference type="AlphaFoldDB" id="Q4V4D1"/>
<dbReference type="HOGENOM" id="CLU_010718_0_0_1"/>
<dbReference type="DNASU" id="59149"/>
<accession>Q4V4D1</accession>
<reference evidence="2 7" key="6">
    <citation type="journal article" date="2005" name="PLoS Comput. Biol.">
        <title>Combined evidence annotation of transposable elements in genome sequences.</title>
        <authorList>
            <person name="Quesneville H."/>
            <person name="Bergman C.M."/>
            <person name="Andrieu O."/>
            <person name="Autard D."/>
            <person name="Nouaud D."/>
            <person name="Ashburner M."/>
            <person name="Anxolabehere D."/>
        </authorList>
    </citation>
    <scope>NUCLEOTIDE SEQUENCE [LARGE SCALE GENOMIC DNA]</scope>
    <source>
        <strain evidence="7">Berkeley</strain>
    </source>
</reference>
<gene>
    <name evidence="2" type="primary">Dmel\CG18765</name>
    <name evidence="2" type="synonym">Dro25-0</name>
    <name evidence="4 6" type="ORF">CG18765</name>
    <name evidence="2" type="ORF">Dmel_CG18765</name>
</gene>
<accession>Q9I7J7</accession>